<name>U6K7I8_9EIME</name>
<evidence type="ECO:0000256" key="1">
    <source>
        <dbReference type="ARBA" id="ARBA00022490"/>
    </source>
</evidence>
<evidence type="ECO:0000313" key="5">
    <source>
        <dbReference type="EMBL" id="CDJ33904.1"/>
    </source>
</evidence>
<feature type="region of interest" description="Disordered" evidence="4">
    <location>
        <begin position="1"/>
        <end position="108"/>
    </location>
</feature>
<dbReference type="EMBL" id="HG685795">
    <property type="protein sequence ID" value="CDJ33904.1"/>
    <property type="molecule type" value="Genomic_DNA"/>
</dbReference>
<reference evidence="5" key="2">
    <citation type="submission" date="2013-10" db="EMBL/GenBank/DDBJ databases">
        <authorList>
            <person name="Aslett M."/>
        </authorList>
    </citation>
    <scope>NUCLEOTIDE SEQUENCE [LARGE SCALE GENOMIC DNA]</scope>
    <source>
        <strain evidence="5">Houghton</strain>
    </source>
</reference>
<proteinExistence type="predicted"/>
<dbReference type="GO" id="GO:0036159">
    <property type="term" value="P:inner dynein arm assembly"/>
    <property type="evidence" value="ECO:0007669"/>
    <property type="project" value="TreeGrafter"/>
</dbReference>
<sequence length="806" mass="87487">MAADEVRGGSSPPGVSPNTSEGVAEITDGDSSAAALQKVDTASGDNSEPPPASPGLGQASADPAATPASGGVGQDAQEEHASDANAGNDEESDAKPEGHEADPGKYASGDIRIHLSSGIDGIMGVLVRKQNLKRMGLLEDEGSESVLRPFKSFSKKAILQEIGKRGKDSDWTEHKAILKVYPLEEVLLVRDDAGSYGANYLMPFTEIAFKAVNEVSQPRQKACIRGMSEISALSVWDNQRVYEAVRRVSQYFRCIEAHPVPHSVIQAIMTANADAITARGEAESKRLKALEMEAKKRLRDENADVPDSLCVDVRQELDFGVQAVPEMKDAWSQAAGEATKNVEIQHDSSTLTKGVGLSNAASRKGFQAFFSKVADMVEEALQHNETVDILKNDMLHMEGAAGTALQLETEEGLKEAFTFTDLSHSKNKLISYIRWIPESEKLIACAAMDTASFDERVDAPSRSSKSVILIWSLENPLVPQQLFVAPSEVTTFCFVPAAQNRLYLAAGLLNGQVAIWDASSLRLQQDTSGSTNIGKLQPAVLSSAIDFSHKRPVQHLVPLPPKLDFRRSLAIYFNAQAENALFLSCGADGGVYVWDITAGVAGAENTEFLWRPVLQCELRKQDPGKQKTLNFYGDQCSSEEGDVLLGDWGISFDDGKNDHIKQHFHAPSELLVRPLEPFTASKSRKLTRQPQVADAMAISSEPSPALAYLAVGDATGALRVLKLFPSLTNPAAEEKNKRQAIERESEEIEVPPEEDKESNELQAIEAEYKAMEAAFLKELQQRATEENAAQPSASADEKEKKSSLAR</sequence>
<gene>
    <name evidence="5" type="ORF">EMH_0017860</name>
</gene>
<evidence type="ECO:0000313" key="6">
    <source>
        <dbReference type="Proteomes" id="UP000030744"/>
    </source>
</evidence>
<feature type="compositionally biased region" description="Basic and acidic residues" evidence="4">
    <location>
        <begin position="795"/>
        <end position="806"/>
    </location>
</feature>
<dbReference type="VEuPathDB" id="ToxoDB:EMH_0017860"/>
<feature type="region of interest" description="Disordered" evidence="4">
    <location>
        <begin position="779"/>
        <end position="806"/>
    </location>
</feature>
<dbReference type="InterPro" id="IPR036322">
    <property type="entry name" value="WD40_repeat_dom_sf"/>
</dbReference>
<dbReference type="GO" id="GO:0045503">
    <property type="term" value="F:dynein light chain binding"/>
    <property type="evidence" value="ECO:0007669"/>
    <property type="project" value="TreeGrafter"/>
</dbReference>
<dbReference type="Gene3D" id="2.130.10.10">
    <property type="entry name" value="YVTN repeat-like/Quinoprotein amine dehydrogenase"/>
    <property type="match status" value="1"/>
</dbReference>
<feature type="compositionally biased region" description="Basic and acidic residues" evidence="4">
    <location>
        <begin position="732"/>
        <end position="743"/>
    </location>
</feature>
<keyword evidence="6" id="KW-1185">Reference proteome</keyword>
<feature type="compositionally biased region" description="Acidic residues" evidence="4">
    <location>
        <begin position="744"/>
        <end position="757"/>
    </location>
</feature>
<dbReference type="InterPro" id="IPR050687">
    <property type="entry name" value="Dynein_IC"/>
</dbReference>
<dbReference type="Proteomes" id="UP000030744">
    <property type="component" value="Unassembled WGS sequence"/>
</dbReference>
<dbReference type="GO" id="GO:0060294">
    <property type="term" value="P:cilium movement involved in cell motility"/>
    <property type="evidence" value="ECO:0007669"/>
    <property type="project" value="TreeGrafter"/>
</dbReference>
<evidence type="ECO:0000256" key="2">
    <source>
        <dbReference type="ARBA" id="ARBA00022574"/>
    </source>
</evidence>
<protein>
    <submittedName>
        <fullName evidence="5">Hypothtetical protein, conserved, putative</fullName>
    </submittedName>
</protein>
<dbReference type="InterPro" id="IPR015943">
    <property type="entry name" value="WD40/YVTN_repeat-like_dom_sf"/>
</dbReference>
<keyword evidence="2" id="KW-0853">WD repeat</keyword>
<dbReference type="RefSeq" id="XP_013356467.1">
    <property type="nucleotide sequence ID" value="XM_013501013.1"/>
</dbReference>
<dbReference type="SUPFAM" id="SSF50978">
    <property type="entry name" value="WD40 repeat-like"/>
    <property type="match status" value="1"/>
</dbReference>
<dbReference type="GO" id="GO:0036156">
    <property type="term" value="C:inner dynein arm"/>
    <property type="evidence" value="ECO:0007669"/>
    <property type="project" value="TreeGrafter"/>
</dbReference>
<accession>U6K7I8</accession>
<keyword evidence="3" id="KW-0677">Repeat</keyword>
<organism evidence="5 6">
    <name type="scientific">Eimeria mitis</name>
    <dbReference type="NCBI Taxonomy" id="44415"/>
    <lineage>
        <taxon>Eukaryota</taxon>
        <taxon>Sar</taxon>
        <taxon>Alveolata</taxon>
        <taxon>Apicomplexa</taxon>
        <taxon>Conoidasida</taxon>
        <taxon>Coccidia</taxon>
        <taxon>Eucoccidiorida</taxon>
        <taxon>Eimeriorina</taxon>
        <taxon>Eimeriidae</taxon>
        <taxon>Eimeria</taxon>
    </lineage>
</organism>
<dbReference type="PANTHER" id="PTHR12442:SF5">
    <property type="entry name" value="DYNEIN AXONEMAL INTERMEDIATE CHAIN 3"/>
    <property type="match status" value="1"/>
</dbReference>
<dbReference type="GeneID" id="25376721"/>
<evidence type="ECO:0000256" key="4">
    <source>
        <dbReference type="SAM" id="MobiDB-lite"/>
    </source>
</evidence>
<feature type="compositionally biased region" description="Basic and acidic residues" evidence="4">
    <location>
        <begin position="93"/>
        <end position="103"/>
    </location>
</feature>
<evidence type="ECO:0000256" key="3">
    <source>
        <dbReference type="ARBA" id="ARBA00022737"/>
    </source>
</evidence>
<dbReference type="PANTHER" id="PTHR12442">
    <property type="entry name" value="DYNEIN INTERMEDIATE CHAIN"/>
    <property type="match status" value="1"/>
</dbReference>
<reference evidence="5" key="1">
    <citation type="submission" date="2013-10" db="EMBL/GenBank/DDBJ databases">
        <title>Genomic analysis of the causative agents of coccidiosis in chickens.</title>
        <authorList>
            <person name="Reid A.J."/>
            <person name="Blake D."/>
            <person name="Billington K."/>
            <person name="Browne H."/>
            <person name="Dunn M."/>
            <person name="Hung S."/>
            <person name="Kawahara F."/>
            <person name="Miranda-Saavedra D."/>
            <person name="Mourier T."/>
            <person name="Nagra H."/>
            <person name="Otto T.D."/>
            <person name="Rawlings N."/>
            <person name="Sanchez A."/>
            <person name="Sanders M."/>
            <person name="Subramaniam C."/>
            <person name="Tay Y."/>
            <person name="Dear P."/>
            <person name="Doerig C."/>
            <person name="Gruber A."/>
            <person name="Parkinson J."/>
            <person name="Shirley M."/>
            <person name="Wan K.L."/>
            <person name="Berriman M."/>
            <person name="Tomley F."/>
            <person name="Pain A."/>
        </authorList>
    </citation>
    <scope>NUCLEOTIDE SEQUENCE [LARGE SCALE GENOMIC DNA]</scope>
    <source>
        <strain evidence="5">Houghton</strain>
    </source>
</reference>
<dbReference type="GO" id="GO:0045504">
    <property type="term" value="F:dynein heavy chain binding"/>
    <property type="evidence" value="ECO:0007669"/>
    <property type="project" value="TreeGrafter"/>
</dbReference>
<dbReference type="AlphaFoldDB" id="U6K7I8"/>
<dbReference type="OrthoDB" id="366230at2759"/>
<keyword evidence="1" id="KW-0963">Cytoplasm</keyword>
<feature type="region of interest" description="Disordered" evidence="4">
    <location>
        <begin position="731"/>
        <end position="763"/>
    </location>
</feature>